<dbReference type="PRINTS" id="PR01434">
    <property type="entry name" value="NADHDHGNASE5"/>
</dbReference>
<dbReference type="EMBL" id="UINC01013842">
    <property type="protein sequence ID" value="SVA59510.1"/>
    <property type="molecule type" value="Genomic_DNA"/>
</dbReference>
<dbReference type="GO" id="GO:0015990">
    <property type="term" value="P:electron transport coupled proton transport"/>
    <property type="evidence" value="ECO:0007669"/>
    <property type="project" value="TreeGrafter"/>
</dbReference>
<evidence type="ECO:0000259" key="6">
    <source>
        <dbReference type="Pfam" id="PF00361"/>
    </source>
</evidence>
<keyword evidence="3 5" id="KW-1133">Transmembrane helix</keyword>
<dbReference type="InterPro" id="IPR001750">
    <property type="entry name" value="ND/Mrp_TM"/>
</dbReference>
<dbReference type="InterPro" id="IPR001516">
    <property type="entry name" value="Proton_antipo_N"/>
</dbReference>
<evidence type="ECO:0000256" key="2">
    <source>
        <dbReference type="ARBA" id="ARBA00022692"/>
    </source>
</evidence>
<evidence type="ECO:0000313" key="8">
    <source>
        <dbReference type="EMBL" id="SVA59510.1"/>
    </source>
</evidence>
<feature type="domain" description="NADH:quinone oxidoreductase/Mrp antiporter transmembrane" evidence="6">
    <location>
        <begin position="139"/>
        <end position="175"/>
    </location>
</feature>
<dbReference type="AlphaFoldDB" id="A0A381X4F1"/>
<feature type="non-terminal residue" evidence="8">
    <location>
        <position position="176"/>
    </location>
</feature>
<feature type="transmembrane region" description="Helical" evidence="5">
    <location>
        <begin position="90"/>
        <end position="108"/>
    </location>
</feature>
<feature type="domain" description="NADH-Ubiquinone oxidoreductase (complex I) chain 5 N-terminal" evidence="7">
    <location>
        <begin position="73"/>
        <end position="123"/>
    </location>
</feature>
<dbReference type="InterPro" id="IPR003945">
    <property type="entry name" value="NU5C-like"/>
</dbReference>
<evidence type="ECO:0008006" key="9">
    <source>
        <dbReference type="Google" id="ProtNLM"/>
    </source>
</evidence>
<evidence type="ECO:0000259" key="7">
    <source>
        <dbReference type="Pfam" id="PF00662"/>
    </source>
</evidence>
<dbReference type="PANTHER" id="PTHR42829">
    <property type="entry name" value="NADH-UBIQUINONE OXIDOREDUCTASE CHAIN 5"/>
    <property type="match status" value="1"/>
</dbReference>
<evidence type="ECO:0000256" key="4">
    <source>
        <dbReference type="ARBA" id="ARBA00023136"/>
    </source>
</evidence>
<evidence type="ECO:0000256" key="1">
    <source>
        <dbReference type="ARBA" id="ARBA00004141"/>
    </source>
</evidence>
<proteinExistence type="predicted"/>
<evidence type="ECO:0000256" key="3">
    <source>
        <dbReference type="ARBA" id="ARBA00022989"/>
    </source>
</evidence>
<dbReference type="PANTHER" id="PTHR42829:SF2">
    <property type="entry name" value="NADH-UBIQUINONE OXIDOREDUCTASE CHAIN 5"/>
    <property type="match status" value="1"/>
</dbReference>
<sequence>MSIDIFAGSNAAWLIPALSVLAFPITVFVGRFLPGKGSFIPIVAIATGFILFWFVLSDFLSGGSVPLHVDIEWINIGFWKITWGFLVDRISVVMLGLITFVALLVQVYSLQYMKGDRRYGWYFSLHALFAGSMLLVVLADNLLFLYFAWELVGLGSYLLIGFWFDRRSAAEAAKKA</sequence>
<keyword evidence="2 5" id="KW-0812">Transmembrane</keyword>
<feature type="transmembrane region" description="Helical" evidence="5">
    <location>
        <begin position="120"/>
        <end position="138"/>
    </location>
</feature>
<dbReference type="Pfam" id="PF00361">
    <property type="entry name" value="Proton_antipo_M"/>
    <property type="match status" value="1"/>
</dbReference>
<feature type="transmembrane region" description="Helical" evidence="5">
    <location>
        <begin position="39"/>
        <end position="56"/>
    </location>
</feature>
<keyword evidence="4 5" id="KW-0472">Membrane</keyword>
<evidence type="ECO:0000256" key="5">
    <source>
        <dbReference type="SAM" id="Phobius"/>
    </source>
</evidence>
<protein>
    <recommendedName>
        <fullName evidence="9">NADH-Ubiquinone oxidoreductase (complex I) chain 5 N-terminal domain-containing protein</fullName>
    </recommendedName>
</protein>
<organism evidence="8">
    <name type="scientific">marine metagenome</name>
    <dbReference type="NCBI Taxonomy" id="408172"/>
    <lineage>
        <taxon>unclassified sequences</taxon>
        <taxon>metagenomes</taxon>
        <taxon>ecological metagenomes</taxon>
    </lineage>
</organism>
<reference evidence="8" key="1">
    <citation type="submission" date="2018-05" db="EMBL/GenBank/DDBJ databases">
        <authorList>
            <person name="Lanie J.A."/>
            <person name="Ng W.-L."/>
            <person name="Kazmierczak K.M."/>
            <person name="Andrzejewski T.M."/>
            <person name="Davidsen T.M."/>
            <person name="Wayne K.J."/>
            <person name="Tettelin H."/>
            <person name="Glass J.I."/>
            <person name="Rusch D."/>
            <person name="Podicherti R."/>
            <person name="Tsui H.-C.T."/>
            <person name="Winkler M.E."/>
        </authorList>
    </citation>
    <scope>NUCLEOTIDE SEQUENCE</scope>
</reference>
<feature type="transmembrane region" description="Helical" evidence="5">
    <location>
        <begin position="12"/>
        <end position="32"/>
    </location>
</feature>
<dbReference type="Pfam" id="PF00662">
    <property type="entry name" value="Proton_antipo_N"/>
    <property type="match status" value="1"/>
</dbReference>
<feature type="transmembrane region" description="Helical" evidence="5">
    <location>
        <begin position="144"/>
        <end position="164"/>
    </location>
</feature>
<dbReference type="GO" id="GO:0042773">
    <property type="term" value="P:ATP synthesis coupled electron transport"/>
    <property type="evidence" value="ECO:0007669"/>
    <property type="project" value="InterPro"/>
</dbReference>
<name>A0A381X4F1_9ZZZZ</name>
<comment type="subcellular location">
    <subcellularLocation>
        <location evidence="1">Membrane</location>
        <topology evidence="1">Multi-pass membrane protein</topology>
    </subcellularLocation>
</comment>
<accession>A0A381X4F1</accession>
<gene>
    <name evidence="8" type="ORF">METZ01_LOCUS112364</name>
</gene>
<dbReference type="GO" id="GO:0016020">
    <property type="term" value="C:membrane"/>
    <property type="evidence" value="ECO:0007669"/>
    <property type="project" value="UniProtKB-SubCell"/>
</dbReference>
<dbReference type="GO" id="GO:0003954">
    <property type="term" value="F:NADH dehydrogenase activity"/>
    <property type="evidence" value="ECO:0007669"/>
    <property type="project" value="TreeGrafter"/>
</dbReference>
<dbReference type="GO" id="GO:0008137">
    <property type="term" value="F:NADH dehydrogenase (ubiquinone) activity"/>
    <property type="evidence" value="ECO:0007669"/>
    <property type="project" value="InterPro"/>
</dbReference>